<dbReference type="Pfam" id="PF12867">
    <property type="entry name" value="DinB_2"/>
    <property type="match status" value="1"/>
</dbReference>
<dbReference type="InterPro" id="IPR034660">
    <property type="entry name" value="DinB/YfiT-like"/>
</dbReference>
<proteinExistence type="predicted"/>
<dbReference type="AlphaFoldDB" id="A0A5J5IGA0"/>
<protein>
    <submittedName>
        <fullName evidence="2">DinB family protein</fullName>
    </submittedName>
</protein>
<gene>
    <name evidence="2" type="ORF">FW778_17140</name>
</gene>
<reference evidence="2 3" key="1">
    <citation type="submission" date="2019-09" db="EMBL/GenBank/DDBJ databases">
        <title>Draft genome sequence of Ginsengibacter sp. BR5-29.</title>
        <authorList>
            <person name="Im W.-T."/>
        </authorList>
    </citation>
    <scope>NUCLEOTIDE SEQUENCE [LARGE SCALE GENOMIC DNA]</scope>
    <source>
        <strain evidence="2 3">BR5-29</strain>
    </source>
</reference>
<dbReference type="InterPro" id="IPR024775">
    <property type="entry name" value="DinB-like"/>
</dbReference>
<comment type="caution">
    <text evidence="2">The sequence shown here is derived from an EMBL/GenBank/DDBJ whole genome shotgun (WGS) entry which is preliminary data.</text>
</comment>
<dbReference type="EMBL" id="VYQF01000006">
    <property type="protein sequence ID" value="KAA9037154.1"/>
    <property type="molecule type" value="Genomic_DNA"/>
</dbReference>
<feature type="domain" description="DinB-like" evidence="1">
    <location>
        <begin position="9"/>
        <end position="144"/>
    </location>
</feature>
<evidence type="ECO:0000313" key="3">
    <source>
        <dbReference type="Proteomes" id="UP000326903"/>
    </source>
</evidence>
<sequence>MTTHIKTIRDARAWLLEQVKDVSISQFNQIPPGFTNNICWNMGHLVAVQQAICYKNAGLPLSISDDFWKKFRSGSKPDVIFGECDIIQIKQLLITTLDQLETDYINRVFANYTAWSTRIGTKITSIDDGLEFLAFHERLHSGTITALKRLVSKNDLDNA</sequence>
<evidence type="ECO:0000313" key="2">
    <source>
        <dbReference type="EMBL" id="KAA9037154.1"/>
    </source>
</evidence>
<dbReference type="Proteomes" id="UP000326903">
    <property type="component" value="Unassembled WGS sequence"/>
</dbReference>
<dbReference type="Gene3D" id="1.20.120.450">
    <property type="entry name" value="dinb family like domain"/>
    <property type="match status" value="1"/>
</dbReference>
<organism evidence="2 3">
    <name type="scientific">Ginsengibacter hankyongi</name>
    <dbReference type="NCBI Taxonomy" id="2607284"/>
    <lineage>
        <taxon>Bacteria</taxon>
        <taxon>Pseudomonadati</taxon>
        <taxon>Bacteroidota</taxon>
        <taxon>Chitinophagia</taxon>
        <taxon>Chitinophagales</taxon>
        <taxon>Chitinophagaceae</taxon>
        <taxon>Ginsengibacter</taxon>
    </lineage>
</organism>
<dbReference type="RefSeq" id="WP_150416071.1">
    <property type="nucleotide sequence ID" value="NZ_VYQF01000006.1"/>
</dbReference>
<evidence type="ECO:0000259" key="1">
    <source>
        <dbReference type="Pfam" id="PF12867"/>
    </source>
</evidence>
<keyword evidence="3" id="KW-1185">Reference proteome</keyword>
<accession>A0A5J5IGA0</accession>
<dbReference type="SUPFAM" id="SSF109854">
    <property type="entry name" value="DinB/YfiT-like putative metalloenzymes"/>
    <property type="match status" value="1"/>
</dbReference>
<name>A0A5J5IGA0_9BACT</name>